<dbReference type="Gene3D" id="3.10.290.10">
    <property type="entry name" value="RNA-binding S4 domain"/>
    <property type="match status" value="1"/>
</dbReference>
<keyword evidence="4" id="KW-1185">Reference proteome</keyword>
<feature type="region of interest" description="Disordered" evidence="2">
    <location>
        <begin position="97"/>
        <end position="116"/>
    </location>
</feature>
<keyword evidence="3" id="KW-0346">Stress response</keyword>
<organism evidence="3 4">
    <name type="scientific">Erythrobacter ramosus</name>
    <dbReference type="NCBI Taxonomy" id="35811"/>
    <lineage>
        <taxon>Bacteria</taxon>
        <taxon>Pseudomonadati</taxon>
        <taxon>Pseudomonadota</taxon>
        <taxon>Alphaproteobacteria</taxon>
        <taxon>Sphingomonadales</taxon>
        <taxon>Erythrobacteraceae</taxon>
        <taxon>Erythrobacter/Porphyrobacter group</taxon>
        <taxon>Erythrobacter</taxon>
    </lineage>
</organism>
<evidence type="ECO:0000256" key="1">
    <source>
        <dbReference type="PROSITE-ProRule" id="PRU00182"/>
    </source>
</evidence>
<dbReference type="CDD" id="cd00165">
    <property type="entry name" value="S4"/>
    <property type="match status" value="1"/>
</dbReference>
<gene>
    <name evidence="3" type="ORF">FHS52_000633</name>
</gene>
<dbReference type="EMBL" id="JACICE010000001">
    <property type="protein sequence ID" value="MBB3774690.1"/>
    <property type="molecule type" value="Genomic_DNA"/>
</dbReference>
<proteinExistence type="predicted"/>
<sequence>MGESIRIDRLLVYLRFARTRSAAQSLIDTHALRRNRKHVLRCAEQARIGDVLTLAVGGNVRVIELLALPERRGSPAQAASHYREVDSDGLDRKGQMTIAASTLTADAPPENSEDFH</sequence>
<keyword evidence="1" id="KW-0694">RNA-binding</keyword>
<accession>A0ABR6HVL1</accession>
<dbReference type="SUPFAM" id="SSF55174">
    <property type="entry name" value="Alpha-L RNA-binding motif"/>
    <property type="match status" value="1"/>
</dbReference>
<evidence type="ECO:0000256" key="2">
    <source>
        <dbReference type="SAM" id="MobiDB-lite"/>
    </source>
</evidence>
<comment type="caution">
    <text evidence="3">The sequence shown here is derived from an EMBL/GenBank/DDBJ whole genome shotgun (WGS) entry which is preliminary data.</text>
</comment>
<evidence type="ECO:0000313" key="4">
    <source>
        <dbReference type="Proteomes" id="UP000548685"/>
    </source>
</evidence>
<dbReference type="PROSITE" id="PS50889">
    <property type="entry name" value="S4"/>
    <property type="match status" value="1"/>
</dbReference>
<evidence type="ECO:0000313" key="3">
    <source>
        <dbReference type="EMBL" id="MBB3774690.1"/>
    </source>
</evidence>
<dbReference type="Proteomes" id="UP000548685">
    <property type="component" value="Unassembled WGS sequence"/>
</dbReference>
<protein>
    <submittedName>
        <fullName evidence="3">Ribosome-associated heat shock protein Hsp15</fullName>
    </submittedName>
</protein>
<name>A0ABR6HVL1_9SPHN</name>
<dbReference type="RefSeq" id="WP_183363522.1">
    <property type="nucleotide sequence ID" value="NZ_BAAADZ010000002.1"/>
</dbReference>
<reference evidence="3 4" key="1">
    <citation type="submission" date="2020-08" db="EMBL/GenBank/DDBJ databases">
        <title>Genomic Encyclopedia of Type Strains, Phase IV (KMG-IV): sequencing the most valuable type-strain genomes for metagenomic binning, comparative biology and taxonomic classification.</title>
        <authorList>
            <person name="Goeker M."/>
        </authorList>
    </citation>
    <scope>NUCLEOTIDE SEQUENCE [LARGE SCALE GENOMIC DNA]</scope>
    <source>
        <strain evidence="3 4">DSM 8510</strain>
    </source>
</reference>
<dbReference type="InterPro" id="IPR036986">
    <property type="entry name" value="S4_RNA-bd_sf"/>
</dbReference>